<dbReference type="EMBL" id="JARQBJ010000003">
    <property type="protein sequence ID" value="MDT2810296.1"/>
    <property type="molecule type" value="Genomic_DNA"/>
</dbReference>
<dbReference type="Proteomes" id="UP001256711">
    <property type="component" value="Unassembled WGS sequence"/>
</dbReference>
<evidence type="ECO:0000313" key="1">
    <source>
        <dbReference type="EMBL" id="MDT2810296.1"/>
    </source>
</evidence>
<dbReference type="RefSeq" id="WP_118339233.1">
    <property type="nucleotide sequence ID" value="NZ_CABJBY010000001.1"/>
</dbReference>
<dbReference type="Pfam" id="PF11217">
    <property type="entry name" value="DUF3013"/>
    <property type="match status" value="1"/>
</dbReference>
<reference evidence="1" key="1">
    <citation type="submission" date="2023-03" db="EMBL/GenBank/DDBJ databases">
        <authorList>
            <person name="Shen W."/>
            <person name="Cai J."/>
        </authorList>
    </citation>
    <scope>NUCLEOTIDE SEQUENCE</scope>
    <source>
        <strain evidence="1">B226-2</strain>
    </source>
</reference>
<name>A0AAW8TVI9_9ENTE</name>
<sequence length="162" mass="18770">MAKKTMVSYLAEELESQLADYEVGLDWDRKNHSVEIIFRLFAENPAKLQLDDAEGVTSEEEVIEFEDGILLVDPKKSKYDPKDYLAVYPYEGKKGLRQGELDALVSYLQEVLDEGMSDLLDFLNSPDEGDEIFELKWDREVFREIVAEKIKKAQDYLPYPSY</sequence>
<gene>
    <name evidence="1" type="ORF">P7H43_07350</name>
</gene>
<dbReference type="AlphaFoldDB" id="A0AAW8TVI9"/>
<comment type="caution">
    <text evidence="1">The sequence shown here is derived from an EMBL/GenBank/DDBJ whole genome shotgun (WGS) entry which is preliminary data.</text>
</comment>
<proteinExistence type="predicted"/>
<protein>
    <submittedName>
        <fullName evidence="1">DUF3013 family protein</fullName>
    </submittedName>
</protein>
<evidence type="ECO:0000313" key="2">
    <source>
        <dbReference type="Proteomes" id="UP001256711"/>
    </source>
</evidence>
<accession>A0AAW8TVI9</accession>
<organism evidence="1 2">
    <name type="scientific">Enterococcus asini</name>
    <dbReference type="NCBI Taxonomy" id="57732"/>
    <lineage>
        <taxon>Bacteria</taxon>
        <taxon>Bacillati</taxon>
        <taxon>Bacillota</taxon>
        <taxon>Bacilli</taxon>
        <taxon>Lactobacillales</taxon>
        <taxon>Enterococcaceae</taxon>
        <taxon>Enterococcus</taxon>
    </lineage>
</organism>
<dbReference type="Gene3D" id="3.40.50.11250">
    <property type="entry name" value="Protein of unknown function DUF3013"/>
    <property type="match status" value="1"/>
</dbReference>
<dbReference type="InterPro" id="IPR021380">
    <property type="entry name" value="DUF3013"/>
</dbReference>